<dbReference type="Gene3D" id="3.40.630.30">
    <property type="match status" value="1"/>
</dbReference>
<dbReference type="InterPro" id="IPR016181">
    <property type="entry name" value="Acyl_CoA_acyltransferase"/>
</dbReference>
<sequence>MPVVLGILAEATTWLATCGTDQWQVPLESRRSRVEQDAAAHTLFLVADRGIDVATITVDEFADADFWEQADDPASALYVHRMAVRRSAAGRGIGSAMLDWAGRRACLRGRTLLRLDAWRTNHGLHVYYKNLGFEHVRDVEPPADRPRGSGMLFQRDAGYHNPLGPQIVQRWPVRRARSSRSR</sequence>
<proteinExistence type="predicted"/>
<dbReference type="PROSITE" id="PS51186">
    <property type="entry name" value="GNAT"/>
    <property type="match status" value="1"/>
</dbReference>
<dbReference type="InterPro" id="IPR000182">
    <property type="entry name" value="GNAT_dom"/>
</dbReference>
<dbReference type="SUPFAM" id="SSF55729">
    <property type="entry name" value="Acyl-CoA N-acyltransferases (Nat)"/>
    <property type="match status" value="1"/>
</dbReference>
<comment type="caution">
    <text evidence="2">The sequence shown here is derived from an EMBL/GenBank/DDBJ whole genome shotgun (WGS) entry which is preliminary data.</text>
</comment>
<dbReference type="Proteomes" id="UP001501414">
    <property type="component" value="Unassembled WGS sequence"/>
</dbReference>
<accession>A0ABN1XJT1</accession>
<protein>
    <recommendedName>
        <fullName evidence="1">N-acetyltransferase domain-containing protein</fullName>
    </recommendedName>
</protein>
<feature type="domain" description="N-acetyltransferase" evidence="1">
    <location>
        <begin position="1"/>
        <end position="158"/>
    </location>
</feature>
<keyword evidence="3" id="KW-1185">Reference proteome</keyword>
<organism evidence="2 3">
    <name type="scientific">Pseudonocardia kongjuensis</name>
    <dbReference type="NCBI Taxonomy" id="102227"/>
    <lineage>
        <taxon>Bacteria</taxon>
        <taxon>Bacillati</taxon>
        <taxon>Actinomycetota</taxon>
        <taxon>Actinomycetes</taxon>
        <taxon>Pseudonocardiales</taxon>
        <taxon>Pseudonocardiaceae</taxon>
        <taxon>Pseudonocardia</taxon>
    </lineage>
</organism>
<evidence type="ECO:0000313" key="2">
    <source>
        <dbReference type="EMBL" id="GAA1381665.1"/>
    </source>
</evidence>
<dbReference type="CDD" id="cd04301">
    <property type="entry name" value="NAT_SF"/>
    <property type="match status" value="1"/>
</dbReference>
<dbReference type="EMBL" id="BAAAJK010000003">
    <property type="protein sequence ID" value="GAA1381665.1"/>
    <property type="molecule type" value="Genomic_DNA"/>
</dbReference>
<dbReference type="Pfam" id="PF13508">
    <property type="entry name" value="Acetyltransf_7"/>
    <property type="match status" value="1"/>
</dbReference>
<evidence type="ECO:0000259" key="1">
    <source>
        <dbReference type="PROSITE" id="PS51186"/>
    </source>
</evidence>
<name>A0ABN1XJT1_9PSEU</name>
<dbReference type="RefSeq" id="WP_344018306.1">
    <property type="nucleotide sequence ID" value="NZ_BAAAJK010000003.1"/>
</dbReference>
<reference evidence="2 3" key="1">
    <citation type="journal article" date="2019" name="Int. J. Syst. Evol. Microbiol.">
        <title>The Global Catalogue of Microorganisms (GCM) 10K type strain sequencing project: providing services to taxonomists for standard genome sequencing and annotation.</title>
        <authorList>
            <consortium name="The Broad Institute Genomics Platform"/>
            <consortium name="The Broad Institute Genome Sequencing Center for Infectious Disease"/>
            <person name="Wu L."/>
            <person name="Ma J."/>
        </authorList>
    </citation>
    <scope>NUCLEOTIDE SEQUENCE [LARGE SCALE GENOMIC DNA]</scope>
    <source>
        <strain evidence="2 3">JCM 11896</strain>
    </source>
</reference>
<evidence type="ECO:0000313" key="3">
    <source>
        <dbReference type="Proteomes" id="UP001501414"/>
    </source>
</evidence>
<gene>
    <name evidence="2" type="ORF">GCM10009613_08040</name>
</gene>